<reference evidence="1" key="1">
    <citation type="submission" date="2022-04" db="EMBL/GenBank/DDBJ databases">
        <title>Chromosome-scale genome assembly of Holotrichia oblita Faldermann.</title>
        <authorList>
            <person name="Rongchong L."/>
        </authorList>
    </citation>
    <scope>NUCLEOTIDE SEQUENCE</scope>
    <source>
        <strain evidence="1">81SQS9</strain>
    </source>
</reference>
<sequence>MDFSESDNDTIMSLDVELFISEIKKRPALYNPNLQEYGDKNLKKRLWLEICPMFVANWSDLRPGEKSYKARELQKRWHNLRTCYNREYKKEKKEELLQIPQAVRRRRRKYVYYNDLSFLQQFQGHKRFTRETSSEIEMETQQEGESDLQKTITRSNNSTPVDTSEDMSPPPNIKSETYEMPLLEDTDMIERRNDYYEEIDEDRYFLLSLLPAFRRFTEDQKYAARIEIMQAMRRVNSSGIMPN</sequence>
<proteinExistence type="predicted"/>
<dbReference type="EMBL" id="CM043018">
    <property type="protein sequence ID" value="KAI4462650.1"/>
    <property type="molecule type" value="Genomic_DNA"/>
</dbReference>
<accession>A0ACB9T748</accession>
<protein>
    <submittedName>
        <fullName evidence="1">Madf domain transcription factor</fullName>
    </submittedName>
</protein>
<organism evidence="1 2">
    <name type="scientific">Holotrichia oblita</name>
    <name type="common">Chafer beetle</name>
    <dbReference type="NCBI Taxonomy" id="644536"/>
    <lineage>
        <taxon>Eukaryota</taxon>
        <taxon>Metazoa</taxon>
        <taxon>Ecdysozoa</taxon>
        <taxon>Arthropoda</taxon>
        <taxon>Hexapoda</taxon>
        <taxon>Insecta</taxon>
        <taxon>Pterygota</taxon>
        <taxon>Neoptera</taxon>
        <taxon>Endopterygota</taxon>
        <taxon>Coleoptera</taxon>
        <taxon>Polyphaga</taxon>
        <taxon>Scarabaeiformia</taxon>
        <taxon>Scarabaeidae</taxon>
        <taxon>Melolonthinae</taxon>
        <taxon>Holotrichia</taxon>
    </lineage>
</organism>
<comment type="caution">
    <text evidence="1">The sequence shown here is derived from an EMBL/GenBank/DDBJ whole genome shotgun (WGS) entry which is preliminary data.</text>
</comment>
<evidence type="ECO:0000313" key="1">
    <source>
        <dbReference type="EMBL" id="KAI4462650.1"/>
    </source>
</evidence>
<evidence type="ECO:0000313" key="2">
    <source>
        <dbReference type="Proteomes" id="UP001056778"/>
    </source>
</evidence>
<name>A0ACB9T748_HOLOL</name>
<dbReference type="Proteomes" id="UP001056778">
    <property type="component" value="Chromosome 4"/>
</dbReference>
<keyword evidence="2" id="KW-1185">Reference proteome</keyword>
<gene>
    <name evidence="1" type="ORF">MML48_4g00001136</name>
</gene>